<feature type="transmembrane region" description="Helical" evidence="14">
    <location>
        <begin position="175"/>
        <end position="197"/>
    </location>
</feature>
<dbReference type="InterPro" id="IPR001734">
    <property type="entry name" value="Na/solute_symporter"/>
</dbReference>
<evidence type="ECO:0000256" key="6">
    <source>
        <dbReference type="ARBA" id="ARBA00022989"/>
    </source>
</evidence>
<feature type="transmembrane region" description="Helical" evidence="14">
    <location>
        <begin position="271"/>
        <end position="296"/>
    </location>
</feature>
<gene>
    <name evidence="15" type="ORF">UABAM_00952</name>
</gene>
<evidence type="ECO:0000256" key="5">
    <source>
        <dbReference type="ARBA" id="ARBA00022692"/>
    </source>
</evidence>
<evidence type="ECO:0000256" key="3">
    <source>
        <dbReference type="ARBA" id="ARBA00022448"/>
    </source>
</evidence>
<protein>
    <submittedName>
        <fullName evidence="15">Transporter</fullName>
    </submittedName>
</protein>
<keyword evidence="7" id="KW-0915">Sodium</keyword>
<dbReference type="PROSITE" id="PS50283">
    <property type="entry name" value="NA_SOLUT_SYMP_3"/>
    <property type="match status" value="1"/>
</dbReference>
<feature type="transmembrane region" description="Helical" evidence="14">
    <location>
        <begin position="6"/>
        <end position="23"/>
    </location>
</feature>
<evidence type="ECO:0000256" key="9">
    <source>
        <dbReference type="ARBA" id="ARBA00023136"/>
    </source>
</evidence>
<comment type="similarity">
    <text evidence="2 13">Belongs to the sodium:solute symporter (SSF) (TC 2.A.21) family.</text>
</comment>
<dbReference type="Pfam" id="PF00474">
    <property type="entry name" value="SSF"/>
    <property type="match status" value="1"/>
</dbReference>
<keyword evidence="4" id="KW-1003">Cell membrane</keyword>
<dbReference type="PROSITE" id="PS00457">
    <property type="entry name" value="NA_SOLUT_SYMP_2"/>
    <property type="match status" value="1"/>
</dbReference>
<comment type="catalytic activity">
    <reaction evidence="12">
        <text>iodide(out) + 2 Na(+)(out) = iodide(in) + 2 Na(+)(in)</text>
        <dbReference type="Rhea" id="RHEA:71207"/>
        <dbReference type="ChEBI" id="CHEBI:16382"/>
        <dbReference type="ChEBI" id="CHEBI:29101"/>
    </reaction>
</comment>
<dbReference type="InterPro" id="IPR051163">
    <property type="entry name" value="Sodium:Solute_Symporter_SSF"/>
</dbReference>
<evidence type="ECO:0000256" key="2">
    <source>
        <dbReference type="ARBA" id="ARBA00006434"/>
    </source>
</evidence>
<feature type="transmembrane region" description="Helical" evidence="14">
    <location>
        <begin position="386"/>
        <end position="408"/>
    </location>
</feature>
<keyword evidence="8" id="KW-0406">Ion transport</keyword>
<feature type="transmembrane region" description="Helical" evidence="14">
    <location>
        <begin position="231"/>
        <end position="250"/>
    </location>
</feature>
<dbReference type="InterPro" id="IPR038377">
    <property type="entry name" value="Na/Glc_symporter_sf"/>
</dbReference>
<keyword evidence="16" id="KW-1185">Reference proteome</keyword>
<dbReference type="EMBL" id="AP019860">
    <property type="protein sequence ID" value="BBM82609.1"/>
    <property type="molecule type" value="Genomic_DNA"/>
</dbReference>
<keyword evidence="6 14" id="KW-1133">Transmembrane helix</keyword>
<dbReference type="GO" id="GO:0015293">
    <property type="term" value="F:symporter activity"/>
    <property type="evidence" value="ECO:0007669"/>
    <property type="project" value="TreeGrafter"/>
</dbReference>
<dbReference type="GO" id="GO:0005886">
    <property type="term" value="C:plasma membrane"/>
    <property type="evidence" value="ECO:0007669"/>
    <property type="project" value="UniProtKB-SubCell"/>
</dbReference>
<keyword evidence="10" id="KW-0325">Glycoprotein</keyword>
<evidence type="ECO:0000256" key="4">
    <source>
        <dbReference type="ARBA" id="ARBA00022475"/>
    </source>
</evidence>
<dbReference type="GO" id="GO:0098660">
    <property type="term" value="P:inorganic ion transmembrane transport"/>
    <property type="evidence" value="ECO:0007669"/>
    <property type="project" value="UniProtKB-ARBA"/>
</dbReference>
<keyword evidence="11" id="KW-0739">Sodium transport</keyword>
<feature type="transmembrane region" description="Helical" evidence="14">
    <location>
        <begin position="463"/>
        <end position="481"/>
    </location>
</feature>
<proteinExistence type="inferred from homology"/>
<dbReference type="GO" id="GO:0006814">
    <property type="term" value="P:sodium ion transport"/>
    <property type="evidence" value="ECO:0007669"/>
    <property type="project" value="UniProtKB-KW"/>
</dbReference>
<dbReference type="PANTHER" id="PTHR42985">
    <property type="entry name" value="SODIUM-COUPLED MONOCARBOXYLATE TRANSPORTER"/>
    <property type="match status" value="1"/>
</dbReference>
<evidence type="ECO:0000313" key="15">
    <source>
        <dbReference type="EMBL" id="BBM82609.1"/>
    </source>
</evidence>
<keyword evidence="9 14" id="KW-0472">Membrane</keyword>
<feature type="transmembrane region" description="Helical" evidence="14">
    <location>
        <begin position="414"/>
        <end position="431"/>
    </location>
</feature>
<dbReference type="AlphaFoldDB" id="A0A5S9IIQ9"/>
<accession>A0A5S9IIQ9</accession>
<feature type="transmembrane region" description="Helical" evidence="14">
    <location>
        <begin position="515"/>
        <end position="535"/>
    </location>
</feature>
<evidence type="ECO:0000256" key="7">
    <source>
        <dbReference type="ARBA" id="ARBA00023053"/>
    </source>
</evidence>
<dbReference type="Gene3D" id="1.20.1730.10">
    <property type="entry name" value="Sodium/glucose cotransporter"/>
    <property type="match status" value="1"/>
</dbReference>
<organism evidence="15 16">
    <name type="scientific">Uabimicrobium amorphum</name>
    <dbReference type="NCBI Taxonomy" id="2596890"/>
    <lineage>
        <taxon>Bacteria</taxon>
        <taxon>Pseudomonadati</taxon>
        <taxon>Planctomycetota</taxon>
        <taxon>Candidatus Uabimicrobiia</taxon>
        <taxon>Candidatus Uabimicrobiales</taxon>
        <taxon>Candidatus Uabimicrobiaceae</taxon>
        <taxon>Candidatus Uabimicrobium</taxon>
    </lineage>
</organism>
<comment type="subcellular location">
    <subcellularLocation>
        <location evidence="1">Cell membrane</location>
        <topology evidence="1">Multi-pass membrane protein</topology>
    </subcellularLocation>
</comment>
<evidence type="ECO:0000256" key="10">
    <source>
        <dbReference type="ARBA" id="ARBA00023180"/>
    </source>
</evidence>
<evidence type="ECO:0000256" key="12">
    <source>
        <dbReference type="ARBA" id="ARBA00036099"/>
    </source>
</evidence>
<evidence type="ECO:0000256" key="8">
    <source>
        <dbReference type="ARBA" id="ARBA00023065"/>
    </source>
</evidence>
<dbReference type="Proteomes" id="UP000326354">
    <property type="component" value="Chromosome"/>
</dbReference>
<dbReference type="OrthoDB" id="9810181at2"/>
<dbReference type="CDD" id="cd11494">
    <property type="entry name" value="SLC5sbd_NIS-like_u2"/>
    <property type="match status" value="1"/>
</dbReference>
<evidence type="ECO:0000313" key="16">
    <source>
        <dbReference type="Proteomes" id="UP000326354"/>
    </source>
</evidence>
<keyword evidence="3" id="KW-0813">Transport</keyword>
<evidence type="ECO:0000256" key="13">
    <source>
        <dbReference type="RuleBase" id="RU362091"/>
    </source>
</evidence>
<dbReference type="PANTHER" id="PTHR42985:SF40">
    <property type="entry name" value="LD47995P-RELATED"/>
    <property type="match status" value="1"/>
</dbReference>
<dbReference type="NCBIfam" id="TIGR00813">
    <property type="entry name" value="sss"/>
    <property type="match status" value="1"/>
</dbReference>
<keyword evidence="5 14" id="KW-0812">Transmembrane</keyword>
<evidence type="ECO:0000256" key="1">
    <source>
        <dbReference type="ARBA" id="ARBA00004651"/>
    </source>
</evidence>
<feature type="transmembrane region" description="Helical" evidence="14">
    <location>
        <begin position="316"/>
        <end position="341"/>
    </location>
</feature>
<evidence type="ECO:0000256" key="14">
    <source>
        <dbReference type="SAM" id="Phobius"/>
    </source>
</evidence>
<sequence length="542" mass="60412">MNVLDWTVVAVYLSSMIALAIYLGRSQKNEKDYYLGGNDVNYFAIAISTMATQCSTNSLLGAPAFVISVGGLLWLQYELAVPLAMIGVMIFLLPFFRKQNIISVYEYLEKRFGVGTRTFMSVLFQFLRAFATGVTVYGISIVLFKITGIPFWISVLILGIITIIYDMFGGMKAVIYSDVIQMIVLYGGIAVCLYYAITLTGGWAEIWSILPADKANALDFAHHGFGDGKTYAFWPMLIGGFFLYVSYYGCDQTQVQRELSSKDIDDTNMSLFVNGVLRFPLVVTYCFVGVALAAFIVKNPEFIEKLILTPGGQPDYNLAVPIFCTTYLPHGIIGLIMVALFSAAMSSLDSTINSLSATTIRDIVERFFVEGEMDDKTQLLWSRMMTVFWGVVCVGFSFFVGNISDSIIESINKIGSLANGSILATFLLAILTRKANGVGAVCGIVLGFAVNTYLWIFHPEISWLWWNFIGCVVTFSYGYYVSVRVGGEKLNPENIDDLVFSKDAKKFFNYKRNWPMYYAILVGYCVFMIYMLQIISSWGGKA</sequence>
<name>A0A5S9IIQ9_UABAM</name>
<feature type="transmembrane region" description="Helical" evidence="14">
    <location>
        <begin position="118"/>
        <end position="143"/>
    </location>
</feature>
<dbReference type="KEGG" id="uam:UABAM_00952"/>
<dbReference type="GO" id="GO:0015075">
    <property type="term" value="F:monoatomic ion transmembrane transporter activity"/>
    <property type="evidence" value="ECO:0007669"/>
    <property type="project" value="UniProtKB-ARBA"/>
</dbReference>
<dbReference type="InterPro" id="IPR018212">
    <property type="entry name" value="Na/solute_symporter_CS"/>
</dbReference>
<dbReference type="RefSeq" id="WP_151966845.1">
    <property type="nucleotide sequence ID" value="NZ_AP019860.1"/>
</dbReference>
<feature type="transmembrane region" description="Helical" evidence="14">
    <location>
        <begin position="438"/>
        <end position="457"/>
    </location>
</feature>
<feature type="transmembrane region" description="Helical" evidence="14">
    <location>
        <begin position="149"/>
        <end position="168"/>
    </location>
</feature>
<evidence type="ECO:0000256" key="11">
    <source>
        <dbReference type="ARBA" id="ARBA00023201"/>
    </source>
</evidence>
<reference evidence="15 16" key="1">
    <citation type="submission" date="2019-08" db="EMBL/GenBank/DDBJ databases">
        <title>Complete genome sequence of Candidatus Uab amorphum.</title>
        <authorList>
            <person name="Shiratori T."/>
            <person name="Suzuki S."/>
            <person name="Kakizawa Y."/>
            <person name="Ishida K."/>
        </authorList>
    </citation>
    <scope>NUCLEOTIDE SEQUENCE [LARGE SCALE GENOMIC DNA]</scope>
    <source>
        <strain evidence="15 16">SRT547</strain>
    </source>
</reference>
<feature type="transmembrane region" description="Helical" evidence="14">
    <location>
        <begin position="79"/>
        <end position="97"/>
    </location>
</feature>